<proteinExistence type="inferred from homology"/>
<dbReference type="SUPFAM" id="SSF52161">
    <property type="entry name" value="Ribosomal protein L13"/>
    <property type="match status" value="1"/>
</dbReference>
<name>A0A7R8Z4Y9_TIMDO</name>
<sequence>MDAVKISQHIKRIVQLLKSHRDNPEQTIDEIISDATEIAKKLGLEEDMASMPRIVGRQRHRSNHASGTPSEFWKRSLVIPYLDSIIASLEVRFAEENTPSFTSVWTKSTMPVASKDVHIWSCSSLDASTNISPDIGLDSMSGQQQSRTCVLIFVRIGKVELEEVNLHLRGGRVENHLGTPPPSLLDRDSNLDLPILSSRAQHDKRQWATFARVWHIYDATWQNPFDSAKKICKVLTGVNKPVYHPLTVELNTTSALVNYATEAGDEWRKRVYFHHTGYHGGATWTLAWELHDKDPTMVMWKAVYHHLKGNLKRRHTMQRLHIYPDSNVPKEIMENISNQIRQPRRVPVRLDTYAEEDVQQYPKVADWPKDYILR</sequence>
<dbReference type="GO" id="GO:0006412">
    <property type="term" value="P:translation"/>
    <property type="evidence" value="ECO:0007669"/>
    <property type="project" value="InterPro"/>
</dbReference>
<evidence type="ECO:0000256" key="2">
    <source>
        <dbReference type="ARBA" id="ARBA00022980"/>
    </source>
</evidence>
<dbReference type="InterPro" id="IPR036899">
    <property type="entry name" value="Ribosomal_uL13_sf"/>
</dbReference>
<dbReference type="GO" id="GO:0003729">
    <property type="term" value="F:mRNA binding"/>
    <property type="evidence" value="ECO:0007669"/>
    <property type="project" value="TreeGrafter"/>
</dbReference>
<dbReference type="InterPro" id="IPR005822">
    <property type="entry name" value="Ribosomal_uL13"/>
</dbReference>
<evidence type="ECO:0000313" key="4">
    <source>
        <dbReference type="EMBL" id="CAD7194163.1"/>
    </source>
</evidence>
<evidence type="ECO:0008006" key="5">
    <source>
        <dbReference type="Google" id="ProtNLM"/>
    </source>
</evidence>
<dbReference type="AlphaFoldDB" id="A0A7R8Z4Y9"/>
<evidence type="ECO:0000256" key="1">
    <source>
        <dbReference type="ARBA" id="ARBA00006227"/>
    </source>
</evidence>
<dbReference type="PANTHER" id="PTHR11545">
    <property type="entry name" value="RIBOSOMAL PROTEIN L13"/>
    <property type="match status" value="1"/>
</dbReference>
<dbReference type="Pfam" id="PF00572">
    <property type="entry name" value="Ribosomal_L13"/>
    <property type="match status" value="1"/>
</dbReference>
<dbReference type="GO" id="GO:0017148">
    <property type="term" value="P:negative regulation of translation"/>
    <property type="evidence" value="ECO:0007669"/>
    <property type="project" value="TreeGrafter"/>
</dbReference>
<evidence type="ECO:0000256" key="3">
    <source>
        <dbReference type="ARBA" id="ARBA00023274"/>
    </source>
</evidence>
<dbReference type="CDD" id="cd00392">
    <property type="entry name" value="Ribosomal_L13"/>
    <property type="match status" value="1"/>
</dbReference>
<reference evidence="4" key="1">
    <citation type="submission" date="2020-11" db="EMBL/GenBank/DDBJ databases">
        <authorList>
            <person name="Tran Van P."/>
        </authorList>
    </citation>
    <scope>NUCLEOTIDE SEQUENCE</scope>
</reference>
<dbReference type="GO" id="GO:0005762">
    <property type="term" value="C:mitochondrial large ribosomal subunit"/>
    <property type="evidence" value="ECO:0007669"/>
    <property type="project" value="TreeGrafter"/>
</dbReference>
<dbReference type="GO" id="GO:0003735">
    <property type="term" value="F:structural constituent of ribosome"/>
    <property type="evidence" value="ECO:0007669"/>
    <property type="project" value="InterPro"/>
</dbReference>
<dbReference type="Gene3D" id="3.90.1180.10">
    <property type="entry name" value="Ribosomal protein L13"/>
    <property type="match status" value="1"/>
</dbReference>
<keyword evidence="2" id="KW-0689">Ribosomal protein</keyword>
<accession>A0A7R8Z4Y9</accession>
<protein>
    <recommendedName>
        <fullName evidence="5">Ribosomal protein L13</fullName>
    </recommendedName>
</protein>
<dbReference type="PANTHER" id="PTHR11545:SF2">
    <property type="entry name" value="LARGE RIBOSOMAL SUBUNIT PROTEIN UL13M"/>
    <property type="match status" value="1"/>
</dbReference>
<gene>
    <name evidence="4" type="ORF">TDIB3V08_LOCUS594</name>
</gene>
<comment type="similarity">
    <text evidence="1">Belongs to the universal ribosomal protein uL13 family.</text>
</comment>
<keyword evidence="3" id="KW-0687">Ribonucleoprotein</keyword>
<dbReference type="EMBL" id="OA564398">
    <property type="protein sequence ID" value="CAD7194163.1"/>
    <property type="molecule type" value="Genomic_DNA"/>
</dbReference>
<organism evidence="4">
    <name type="scientific">Timema douglasi</name>
    <name type="common">Walking stick</name>
    <dbReference type="NCBI Taxonomy" id="61478"/>
    <lineage>
        <taxon>Eukaryota</taxon>
        <taxon>Metazoa</taxon>
        <taxon>Ecdysozoa</taxon>
        <taxon>Arthropoda</taxon>
        <taxon>Hexapoda</taxon>
        <taxon>Insecta</taxon>
        <taxon>Pterygota</taxon>
        <taxon>Neoptera</taxon>
        <taxon>Polyneoptera</taxon>
        <taxon>Phasmatodea</taxon>
        <taxon>Timematodea</taxon>
        <taxon>Timematoidea</taxon>
        <taxon>Timematidae</taxon>
        <taxon>Timema</taxon>
    </lineage>
</organism>